<dbReference type="OrthoDB" id="8123230at2759"/>
<dbReference type="WBParaSite" id="HPBE_0001509801-mRNA-1">
    <property type="protein sequence ID" value="HPBE_0001509801-mRNA-1"/>
    <property type="gene ID" value="HPBE_0001509801"/>
</dbReference>
<dbReference type="AlphaFoldDB" id="A0A183G1L5"/>
<reference evidence="3" key="2">
    <citation type="submission" date="2019-09" db="UniProtKB">
        <authorList>
            <consortium name="WormBaseParasite"/>
        </authorList>
    </citation>
    <scope>IDENTIFICATION</scope>
</reference>
<gene>
    <name evidence="1" type="ORF">HPBE_LOCUS15099</name>
</gene>
<evidence type="ECO:0000313" key="3">
    <source>
        <dbReference type="WBParaSite" id="HPBE_0001509801-mRNA-1"/>
    </source>
</evidence>
<name>A0A183G1L5_HELPZ</name>
<evidence type="ECO:0000313" key="1">
    <source>
        <dbReference type="EMBL" id="VDP01761.1"/>
    </source>
</evidence>
<accession>A0A183G1L5</accession>
<dbReference type="Proteomes" id="UP000050761">
    <property type="component" value="Unassembled WGS sequence"/>
</dbReference>
<dbReference type="EMBL" id="UZAH01028690">
    <property type="protein sequence ID" value="VDP01761.1"/>
    <property type="molecule type" value="Genomic_DNA"/>
</dbReference>
<sequence length="100" mass="11408">MICDPSPKISKRFDFCICAKEANWNSVEYSVVWAHGAQSEEAPAVACTRYQVPGSDFPPRLTKPSIPPGLSFEEKKFILKCYWKIENIVEVQSRLSDYFS</sequence>
<accession>A0A3P7ZQ62</accession>
<reference evidence="1 2" key="1">
    <citation type="submission" date="2018-11" db="EMBL/GenBank/DDBJ databases">
        <authorList>
            <consortium name="Pathogen Informatics"/>
        </authorList>
    </citation>
    <scope>NUCLEOTIDE SEQUENCE [LARGE SCALE GENOMIC DNA]</scope>
</reference>
<protein>
    <submittedName>
        <fullName evidence="1 3">Uncharacterized protein</fullName>
    </submittedName>
</protein>
<proteinExistence type="predicted"/>
<keyword evidence="2" id="KW-1185">Reference proteome</keyword>
<evidence type="ECO:0000313" key="2">
    <source>
        <dbReference type="Proteomes" id="UP000050761"/>
    </source>
</evidence>
<organism evidence="2 3">
    <name type="scientific">Heligmosomoides polygyrus</name>
    <name type="common">Parasitic roundworm</name>
    <dbReference type="NCBI Taxonomy" id="6339"/>
    <lineage>
        <taxon>Eukaryota</taxon>
        <taxon>Metazoa</taxon>
        <taxon>Ecdysozoa</taxon>
        <taxon>Nematoda</taxon>
        <taxon>Chromadorea</taxon>
        <taxon>Rhabditida</taxon>
        <taxon>Rhabditina</taxon>
        <taxon>Rhabditomorpha</taxon>
        <taxon>Strongyloidea</taxon>
        <taxon>Heligmosomidae</taxon>
        <taxon>Heligmosomoides</taxon>
    </lineage>
</organism>